<dbReference type="InterPro" id="IPR051677">
    <property type="entry name" value="AfsR-DnrI-RedD_regulator"/>
</dbReference>
<dbReference type="Gene3D" id="1.25.40.10">
    <property type="entry name" value="Tetratricopeptide repeat domain"/>
    <property type="match status" value="1"/>
</dbReference>
<dbReference type="InterPro" id="IPR005158">
    <property type="entry name" value="BTAD"/>
</dbReference>
<name>A0A4V3CZH2_LABRH</name>
<dbReference type="SUPFAM" id="SSF48452">
    <property type="entry name" value="TPR-like"/>
    <property type="match status" value="1"/>
</dbReference>
<proteinExistence type="predicted"/>
<dbReference type="InterPro" id="IPR036388">
    <property type="entry name" value="WH-like_DNA-bd_sf"/>
</dbReference>
<dbReference type="Pfam" id="PF03704">
    <property type="entry name" value="BTAD"/>
    <property type="match status" value="1"/>
</dbReference>
<gene>
    <name evidence="2" type="ORF">EV186_103978</name>
</gene>
<evidence type="ECO:0000313" key="3">
    <source>
        <dbReference type="Proteomes" id="UP000295444"/>
    </source>
</evidence>
<dbReference type="Gene3D" id="1.10.10.10">
    <property type="entry name" value="Winged helix-like DNA-binding domain superfamily/Winged helix DNA-binding domain"/>
    <property type="match status" value="1"/>
</dbReference>
<comment type="caution">
    <text evidence="2">The sequence shown here is derived from an EMBL/GenBank/DDBJ whole genome shotgun (WGS) entry which is preliminary data.</text>
</comment>
<dbReference type="InterPro" id="IPR016032">
    <property type="entry name" value="Sig_transdc_resp-reg_C-effctor"/>
</dbReference>
<dbReference type="Proteomes" id="UP000295444">
    <property type="component" value="Unassembled WGS sequence"/>
</dbReference>
<reference evidence="2 3" key="1">
    <citation type="submission" date="2019-03" db="EMBL/GenBank/DDBJ databases">
        <title>Genomic Encyclopedia of Type Strains, Phase IV (KMG-IV): sequencing the most valuable type-strain genomes for metagenomic binning, comparative biology and taxonomic classification.</title>
        <authorList>
            <person name="Goeker M."/>
        </authorList>
    </citation>
    <scope>NUCLEOTIDE SEQUENCE [LARGE SCALE GENOMIC DNA]</scope>
    <source>
        <strain evidence="2 3">DSM 45361</strain>
    </source>
</reference>
<dbReference type="InterPro" id="IPR011990">
    <property type="entry name" value="TPR-like_helical_dom_sf"/>
</dbReference>
<feature type="domain" description="Bacterial transcriptional activator" evidence="1">
    <location>
        <begin position="97"/>
        <end position="235"/>
    </location>
</feature>
<protein>
    <submittedName>
        <fullName evidence="2">Putative ATPase</fullName>
    </submittedName>
</protein>
<dbReference type="Pfam" id="PF13191">
    <property type="entry name" value="AAA_16"/>
    <property type="match status" value="1"/>
</dbReference>
<dbReference type="GO" id="GO:0003677">
    <property type="term" value="F:DNA binding"/>
    <property type="evidence" value="ECO:0007669"/>
    <property type="project" value="InterPro"/>
</dbReference>
<dbReference type="AlphaFoldDB" id="A0A4V3CZH2"/>
<dbReference type="InterPro" id="IPR027417">
    <property type="entry name" value="P-loop_NTPase"/>
</dbReference>
<evidence type="ECO:0000259" key="1">
    <source>
        <dbReference type="SMART" id="SM01043"/>
    </source>
</evidence>
<dbReference type="EMBL" id="SNXZ01000003">
    <property type="protein sequence ID" value="TDP97998.1"/>
    <property type="molecule type" value="Genomic_DNA"/>
</dbReference>
<dbReference type="GO" id="GO:0006355">
    <property type="term" value="P:regulation of DNA-templated transcription"/>
    <property type="evidence" value="ECO:0007669"/>
    <property type="project" value="InterPro"/>
</dbReference>
<dbReference type="PANTHER" id="PTHR35807">
    <property type="entry name" value="TRANSCRIPTIONAL REGULATOR REDD-RELATED"/>
    <property type="match status" value="1"/>
</dbReference>
<dbReference type="SUPFAM" id="SSF46894">
    <property type="entry name" value="C-terminal effector domain of the bipartite response regulators"/>
    <property type="match status" value="1"/>
</dbReference>
<sequence length="1020" mass="110274">MLQVTLLGEQVLTDPDGAVRLRSSRTLELIAFLVVHSDSPQPRQRIATLFWPDSSDEQALTNLRRELHHLRAVLGDAKSLEVTTRDLCWRDTTECVVDVRAFGAARAAALASTDSAGFLRHAEEAVRHYGGDFLPGSHDDWALEIRNALEQQCVDLLDRIADGQRDLDTAVAAAKRRIQLRPLEEVGYRTLMKRQGDLGDRAGAVSTYHHCASVLERELGVEPDPVTRKTLSTLLARGEPAVSTRRQGRAGTRLIGRTTEFSALLELWRTASEGRPSLALIRGDAGVGKSRLMTELAGTAARAGAVVANAQCFGTAGRLALAPVADWLRTPAVRAGLGGLAPVWRTEVDRIAPSARTRADPGPSTRAMAEAWQRHRFFEGLTRALLAVDRPILLTLDNLHWADPETLAFITFGLSLNPRAPIMVAATMRDEFTDHEPGLDQWIDRMRATGSLNTVALSPFDAQETAHLVESVTGHRPSPQDAAMVHATTGGFPFYIVEAARSGDGEATAADLTTVLDGRLEQVSGPARQVIELAAAVGRDFSLDLLTEAADLDADGVVAAVDELWRRRILHECGDCYYFSHDLLRAAAYDRISPPRRWLLHRRIAQGLELLHPDNPDAVSAQLAEQYARGGRGERAIAYYRRAADVAAGRFAHSEAIRLHEAALALVRELPEGLDRTAKELELLEATAGPMNAAFGYSSPRLRQTLTRTIALAEELGRPHSVLDALIGLWASLFVHGDAVGADRTATRILALATPGSQLLGSAHFALGGSSVSRGRLAEGLRHFALAAEHEDRYSLRIGNRSDVHGPAWAAHAHWLGGDDDRALATAASALSVARTGDNPFSLALALSYGAITHQLRGDRGALAAVLAELTELCARYELAYYCEWALILGGWLRGDEAGLAAAKRGIDNLTAAEAFARMPYWLALVAELQNGVGRPGEARATLDAAIATAHTRDDVWWLPEVLRLRAAHDDETGAVKRLRAAAELATEHGSVALARRCAADLAARGVAFDVRPAALAGER</sequence>
<dbReference type="SUPFAM" id="SSF52540">
    <property type="entry name" value="P-loop containing nucleoside triphosphate hydrolases"/>
    <property type="match status" value="1"/>
</dbReference>
<dbReference type="RefSeq" id="WP_133851117.1">
    <property type="nucleotide sequence ID" value="NZ_SNXZ01000003.1"/>
</dbReference>
<dbReference type="InterPro" id="IPR041664">
    <property type="entry name" value="AAA_16"/>
</dbReference>
<evidence type="ECO:0000313" key="2">
    <source>
        <dbReference type="EMBL" id="TDP97998.1"/>
    </source>
</evidence>
<dbReference type="OrthoDB" id="4017436at2"/>
<dbReference type="SMART" id="SM01043">
    <property type="entry name" value="BTAD"/>
    <property type="match status" value="1"/>
</dbReference>
<accession>A0A4V3CZH2</accession>
<keyword evidence="3" id="KW-1185">Reference proteome</keyword>
<organism evidence="2 3">
    <name type="scientific">Labedaea rhizosphaerae</name>
    <dbReference type="NCBI Taxonomy" id="598644"/>
    <lineage>
        <taxon>Bacteria</taxon>
        <taxon>Bacillati</taxon>
        <taxon>Actinomycetota</taxon>
        <taxon>Actinomycetes</taxon>
        <taxon>Pseudonocardiales</taxon>
        <taxon>Pseudonocardiaceae</taxon>
        <taxon>Labedaea</taxon>
    </lineage>
</organism>